<keyword evidence="3" id="KW-0175">Coiled coil</keyword>
<dbReference type="OrthoDB" id="10263597at2759"/>
<comment type="similarity">
    <text evidence="2 5">Belongs to the CBF/MAK21 family.</text>
</comment>
<evidence type="ECO:0000256" key="3">
    <source>
        <dbReference type="ARBA" id="ARBA00023054"/>
    </source>
</evidence>
<proteinExistence type="inferred from homology"/>
<comment type="function">
    <text evidence="5">Required for synthesis of 60S ribosomal subunits and the transport of pre-ribosomes from the nucleoplasm to the cytoplasm.</text>
</comment>
<dbReference type="InterPro" id="IPR011501">
    <property type="entry name" value="Noc3_N"/>
</dbReference>
<evidence type="ECO:0000259" key="8">
    <source>
        <dbReference type="Pfam" id="PF07540"/>
    </source>
</evidence>
<gene>
    <name evidence="9" type="ORF">B9G98_00485</name>
</gene>
<feature type="domain" description="CCAAT-binding factor" evidence="7">
    <location>
        <begin position="452"/>
        <end position="621"/>
    </location>
</feature>
<comment type="subcellular location">
    <subcellularLocation>
        <location evidence="1 5">Nucleus</location>
        <location evidence="1 5">Nucleolus</location>
    </subcellularLocation>
</comment>
<dbReference type="Pfam" id="PF03914">
    <property type="entry name" value="CBF"/>
    <property type="match status" value="1"/>
</dbReference>
<dbReference type="InterPro" id="IPR016024">
    <property type="entry name" value="ARM-type_fold"/>
</dbReference>
<evidence type="ECO:0000256" key="4">
    <source>
        <dbReference type="ARBA" id="ARBA00023242"/>
    </source>
</evidence>
<feature type="region of interest" description="Disordered" evidence="6">
    <location>
        <begin position="70"/>
        <end position="111"/>
    </location>
</feature>
<evidence type="ECO:0000256" key="1">
    <source>
        <dbReference type="ARBA" id="ARBA00004604"/>
    </source>
</evidence>
<dbReference type="PANTHER" id="PTHR14428">
    <property type="entry name" value="NUCLEOLAR COMPLEX PROTEIN 3"/>
    <property type="match status" value="1"/>
</dbReference>
<dbReference type="GO" id="GO:0005730">
    <property type="term" value="C:nucleolus"/>
    <property type="evidence" value="ECO:0007669"/>
    <property type="project" value="UniProtKB-SubCell"/>
</dbReference>
<evidence type="ECO:0000256" key="6">
    <source>
        <dbReference type="SAM" id="MobiDB-lite"/>
    </source>
</evidence>
<accession>A0A2T0FD21</accession>
<sequence>MGKRSRKQQAILDTKQRKRQHLDNDLSSDWNAFAGEEDVDLESVPRFFNEDEANEALPIIVGGKVKRVYHEDKESSSESEPESEEAEPQESFGGFQDKTPEPEPEPEETELPLVEIKELIAEYAEAISENPEENLGKIRELQRMAAKSHKARTRQVIIISLLRIYKDVIPGYRIRPLNDEQMKEKATKETRQLRDFEQLLLALYRSYVDLVTLFFKQGKGEIHGKKYALAATCVYVACQFLQSVPFFNFRSDWIKLIIEKLSSQRVDQGFNESIQCLREVFEEDNEGHVSFEIVQAMAKMIKHRRYKVDSRVIGTLIHLRLLTELVGRADLERMIKEKPKDVVRKKDRVHLTRKQRKQRKEQKEIDEEMRKAETAVSAEMRERMQAQTLKLVFVLYFNILKERSRTLMPATLEGLAKFAHLINADLFGDLLEVLREILSEQPEDDPNTRQTLLCVCTAFALLSGQVGDSINLDLSFFINSLYNVLYPMALSPNIEQSHKHLESSHKGKLTSETDMLVRSLQALFAKQSMASRPRVLAFTKRLAMCALQFTERTALVTCNVMDMMIRKHPFVKGIYTTTDRVARGVYNPTADLPEHSNAEVSTIWETAILRHHYSPKVAAAAEKLSQTRE</sequence>
<dbReference type="InterPro" id="IPR005612">
    <property type="entry name" value="CCAAT-binding_factor"/>
</dbReference>
<dbReference type="RefSeq" id="XP_024662811.1">
    <property type="nucleotide sequence ID" value="XM_024807043.1"/>
</dbReference>
<organism evidence="9 10">
    <name type="scientific">Wickerhamiella sorbophila</name>
    <dbReference type="NCBI Taxonomy" id="45607"/>
    <lineage>
        <taxon>Eukaryota</taxon>
        <taxon>Fungi</taxon>
        <taxon>Dikarya</taxon>
        <taxon>Ascomycota</taxon>
        <taxon>Saccharomycotina</taxon>
        <taxon>Dipodascomycetes</taxon>
        <taxon>Dipodascales</taxon>
        <taxon>Trichomonascaceae</taxon>
        <taxon>Wickerhamiella</taxon>
    </lineage>
</organism>
<evidence type="ECO:0000313" key="10">
    <source>
        <dbReference type="Proteomes" id="UP000238350"/>
    </source>
</evidence>
<dbReference type="Proteomes" id="UP000238350">
    <property type="component" value="Unassembled WGS sequence"/>
</dbReference>
<dbReference type="PIRSF" id="PIRSF028977">
    <property type="entry name" value="Nucleolar_complex_p3"/>
    <property type="match status" value="1"/>
</dbReference>
<evidence type="ECO:0000256" key="2">
    <source>
        <dbReference type="ARBA" id="ARBA00007797"/>
    </source>
</evidence>
<keyword evidence="5" id="KW-0690">Ribosome biogenesis</keyword>
<feature type="region of interest" description="Disordered" evidence="6">
    <location>
        <begin position="1"/>
        <end position="25"/>
    </location>
</feature>
<dbReference type="GO" id="GO:0042254">
    <property type="term" value="P:ribosome biogenesis"/>
    <property type="evidence" value="ECO:0007669"/>
    <property type="project" value="UniProtKB-KW"/>
</dbReference>
<dbReference type="GeneID" id="36514234"/>
<dbReference type="Pfam" id="PF07540">
    <property type="entry name" value="NOC3p"/>
    <property type="match status" value="1"/>
</dbReference>
<feature type="domain" description="Nucleolar complex-associated protein 3 N-terminal" evidence="8">
    <location>
        <begin position="116"/>
        <end position="207"/>
    </location>
</feature>
<dbReference type="AlphaFoldDB" id="A0A2T0FD21"/>
<dbReference type="GO" id="GO:0003682">
    <property type="term" value="F:chromatin binding"/>
    <property type="evidence" value="ECO:0007669"/>
    <property type="project" value="TreeGrafter"/>
</dbReference>
<evidence type="ECO:0000313" key="9">
    <source>
        <dbReference type="EMBL" id="PRT52865.1"/>
    </source>
</evidence>
<dbReference type="EMBL" id="NDIQ01000001">
    <property type="protein sequence ID" value="PRT52865.1"/>
    <property type="molecule type" value="Genomic_DNA"/>
</dbReference>
<evidence type="ECO:0000256" key="5">
    <source>
        <dbReference type="PIRNR" id="PIRNR028977"/>
    </source>
</evidence>
<dbReference type="STRING" id="45607.A0A2T0FD21"/>
<name>A0A2T0FD21_9ASCO</name>
<keyword evidence="4" id="KW-0539">Nucleus</keyword>
<feature type="compositionally biased region" description="Acidic residues" evidence="6">
    <location>
        <begin position="77"/>
        <end position="88"/>
    </location>
</feature>
<dbReference type="SUPFAM" id="SSF48371">
    <property type="entry name" value="ARM repeat"/>
    <property type="match status" value="1"/>
</dbReference>
<dbReference type="PANTHER" id="PTHR14428:SF5">
    <property type="entry name" value="NUCLEOLAR COMPLEX PROTEIN 3 HOMOLOG"/>
    <property type="match status" value="1"/>
</dbReference>
<dbReference type="GO" id="GO:0006270">
    <property type="term" value="P:DNA replication initiation"/>
    <property type="evidence" value="ECO:0007669"/>
    <property type="project" value="TreeGrafter"/>
</dbReference>
<evidence type="ECO:0000259" key="7">
    <source>
        <dbReference type="Pfam" id="PF03914"/>
    </source>
</evidence>
<reference evidence="9 10" key="1">
    <citation type="submission" date="2017-04" db="EMBL/GenBank/DDBJ databases">
        <title>Genome sequencing of [Candida] sorbophila.</title>
        <authorList>
            <person name="Ahn J.O."/>
        </authorList>
    </citation>
    <scope>NUCLEOTIDE SEQUENCE [LARGE SCALE GENOMIC DNA]</scope>
    <source>
        <strain evidence="9 10">DS02</strain>
    </source>
</reference>
<protein>
    <recommendedName>
        <fullName evidence="5">Nucleolar complex-associated protein 3</fullName>
    </recommendedName>
</protein>
<comment type="caution">
    <text evidence="9">The sequence shown here is derived from an EMBL/GenBank/DDBJ whole genome shotgun (WGS) entry which is preliminary data.</text>
</comment>
<dbReference type="InterPro" id="IPR016903">
    <property type="entry name" value="Nucleolar_cplx-assoc_3"/>
</dbReference>
<keyword evidence="10" id="KW-1185">Reference proteome</keyword>